<keyword evidence="8" id="KW-0472">Membrane</keyword>
<feature type="compositionally biased region" description="Basic and acidic residues" evidence="7">
    <location>
        <begin position="102"/>
        <end position="123"/>
    </location>
</feature>
<reference evidence="9" key="1">
    <citation type="submission" date="2023-03" db="EMBL/GenBank/DDBJ databases">
        <authorList>
            <person name="Julca I."/>
        </authorList>
    </citation>
    <scope>NUCLEOTIDE SEQUENCE</scope>
</reference>
<protein>
    <submittedName>
        <fullName evidence="9">OLC1v1017043C1</fullName>
    </submittedName>
</protein>
<keyword evidence="3" id="KW-0203">Cytokinin biosynthesis</keyword>
<evidence type="ECO:0000313" key="10">
    <source>
        <dbReference type="Proteomes" id="UP001161247"/>
    </source>
</evidence>
<feature type="compositionally biased region" description="Acidic residues" evidence="7">
    <location>
        <begin position="53"/>
        <end position="62"/>
    </location>
</feature>
<keyword evidence="10" id="KW-1185">Reference proteome</keyword>
<feature type="compositionally biased region" description="Basic and acidic residues" evidence="7">
    <location>
        <begin position="76"/>
        <end position="87"/>
    </location>
</feature>
<evidence type="ECO:0000256" key="6">
    <source>
        <dbReference type="ARBA" id="ARBA00024199"/>
    </source>
</evidence>
<evidence type="ECO:0000256" key="5">
    <source>
        <dbReference type="ARBA" id="ARBA00023242"/>
    </source>
</evidence>
<sequence length="200" mass="22569">MNASTSEYSGECESGWTAYLDQISSSSEEDQCNRNIPVTVADSRRKGVYVNRDEDDEQDEDSSMLSDASSGPPHFHNQDEDYCEETRYNSSISASGQKKQGKNRDRAYKDRRSISQNHAHLDDTASSPVRSISMNNAVPRKHKLLMEKEAGFSQGLSATNSKVPSYLAFIKCANFWFGIPLFFFLCFKIVICLFFRGNLD</sequence>
<evidence type="ECO:0000256" key="8">
    <source>
        <dbReference type="SAM" id="Phobius"/>
    </source>
</evidence>
<accession>A0AAV1E8Q2</accession>
<dbReference type="PANTHER" id="PTHR33347:SF34">
    <property type="entry name" value="PROTEIN SOB FIVE-LIKE 6"/>
    <property type="match status" value="1"/>
</dbReference>
<evidence type="ECO:0000256" key="2">
    <source>
        <dbReference type="ARBA" id="ARBA00022490"/>
    </source>
</evidence>
<keyword evidence="4" id="KW-0932">Cytokinin signaling pathway</keyword>
<organism evidence="9 10">
    <name type="scientific">Oldenlandia corymbosa var. corymbosa</name>
    <dbReference type="NCBI Taxonomy" id="529605"/>
    <lineage>
        <taxon>Eukaryota</taxon>
        <taxon>Viridiplantae</taxon>
        <taxon>Streptophyta</taxon>
        <taxon>Embryophyta</taxon>
        <taxon>Tracheophyta</taxon>
        <taxon>Spermatophyta</taxon>
        <taxon>Magnoliopsida</taxon>
        <taxon>eudicotyledons</taxon>
        <taxon>Gunneridae</taxon>
        <taxon>Pentapetalae</taxon>
        <taxon>asterids</taxon>
        <taxon>lamiids</taxon>
        <taxon>Gentianales</taxon>
        <taxon>Rubiaceae</taxon>
        <taxon>Rubioideae</taxon>
        <taxon>Spermacoceae</taxon>
        <taxon>Hedyotis-Oldenlandia complex</taxon>
        <taxon>Oldenlandia</taxon>
    </lineage>
</organism>
<feature type="compositionally biased region" description="Polar residues" evidence="7">
    <location>
        <begin position="88"/>
        <end position="98"/>
    </location>
</feature>
<keyword evidence="8" id="KW-1133">Transmembrane helix</keyword>
<name>A0AAV1E8Q2_OLDCO</name>
<dbReference type="GO" id="GO:0005737">
    <property type="term" value="C:cytoplasm"/>
    <property type="evidence" value="ECO:0007669"/>
    <property type="project" value="UniProtKB-SubCell"/>
</dbReference>
<evidence type="ECO:0000256" key="7">
    <source>
        <dbReference type="SAM" id="MobiDB-lite"/>
    </source>
</evidence>
<dbReference type="GO" id="GO:0009691">
    <property type="term" value="P:cytokinin biosynthetic process"/>
    <property type="evidence" value="ECO:0007669"/>
    <property type="project" value="UniProtKB-KW"/>
</dbReference>
<gene>
    <name evidence="9" type="ORF">OLC1_LOCUS22405</name>
</gene>
<evidence type="ECO:0000256" key="3">
    <source>
        <dbReference type="ARBA" id="ARBA00022712"/>
    </source>
</evidence>
<keyword evidence="8" id="KW-0812">Transmembrane</keyword>
<evidence type="ECO:0000256" key="4">
    <source>
        <dbReference type="ARBA" id="ARBA00022864"/>
    </source>
</evidence>
<feature type="region of interest" description="Disordered" evidence="7">
    <location>
        <begin position="24"/>
        <end position="129"/>
    </location>
</feature>
<feature type="transmembrane region" description="Helical" evidence="8">
    <location>
        <begin position="175"/>
        <end position="195"/>
    </location>
</feature>
<comment type="similarity">
    <text evidence="6">Belongs to the SOFL plant protein family.</text>
</comment>
<dbReference type="Proteomes" id="UP001161247">
    <property type="component" value="Chromosome 8"/>
</dbReference>
<comment type="subcellular location">
    <subcellularLocation>
        <location evidence="1">Cytoplasm</location>
    </subcellularLocation>
</comment>
<dbReference type="AlphaFoldDB" id="A0AAV1E8Q2"/>
<keyword evidence="2" id="KW-0963">Cytoplasm</keyword>
<dbReference type="PANTHER" id="PTHR33347">
    <property type="entry name" value="OSJNBA0091C07.3 PROTEIN"/>
    <property type="match status" value="1"/>
</dbReference>
<dbReference type="GO" id="GO:0009736">
    <property type="term" value="P:cytokinin-activated signaling pathway"/>
    <property type="evidence" value="ECO:0007669"/>
    <property type="project" value="UniProtKB-KW"/>
</dbReference>
<dbReference type="EMBL" id="OX459125">
    <property type="protein sequence ID" value="CAI9116006.1"/>
    <property type="molecule type" value="Genomic_DNA"/>
</dbReference>
<evidence type="ECO:0000256" key="1">
    <source>
        <dbReference type="ARBA" id="ARBA00004496"/>
    </source>
</evidence>
<evidence type="ECO:0000313" key="9">
    <source>
        <dbReference type="EMBL" id="CAI9116006.1"/>
    </source>
</evidence>
<proteinExistence type="inferred from homology"/>
<dbReference type="InterPro" id="IPR044670">
    <property type="entry name" value="SOFL"/>
</dbReference>
<keyword evidence="5" id="KW-0539">Nucleus</keyword>